<dbReference type="EMBL" id="CAADFK010000057">
    <property type="protein sequence ID" value="VFK14123.1"/>
    <property type="molecule type" value="Genomic_DNA"/>
</dbReference>
<accession>A0A450WAN5</accession>
<organism evidence="1">
    <name type="scientific">Candidatus Kentrum sp. LPFa</name>
    <dbReference type="NCBI Taxonomy" id="2126335"/>
    <lineage>
        <taxon>Bacteria</taxon>
        <taxon>Pseudomonadati</taxon>
        <taxon>Pseudomonadota</taxon>
        <taxon>Gammaproteobacteria</taxon>
        <taxon>Candidatus Kentrum</taxon>
    </lineage>
</organism>
<dbReference type="AlphaFoldDB" id="A0A450WAN5"/>
<evidence type="ECO:0000313" key="1">
    <source>
        <dbReference type="EMBL" id="VFK14123.1"/>
    </source>
</evidence>
<gene>
    <name evidence="1" type="ORF">BECKLPF1236B_GA0070989_105712</name>
</gene>
<proteinExistence type="predicted"/>
<protein>
    <submittedName>
        <fullName evidence="1">Uncharacterized protein</fullName>
    </submittedName>
</protein>
<sequence>MALYPIPTSAGMTYPCRDDGIVEFGFDFQFGVKISDSCFRDTASLELDAFVKPSGKQINYEAVKAIFADDLP</sequence>
<name>A0A450WAN5_9GAMM</name>
<reference evidence="1" key="1">
    <citation type="submission" date="2019-02" db="EMBL/GenBank/DDBJ databases">
        <authorList>
            <person name="Gruber-Vodicka R. H."/>
            <person name="Seah K. B. B."/>
        </authorList>
    </citation>
    <scope>NUCLEOTIDE SEQUENCE</scope>
    <source>
        <strain evidence="1">BECK_S313</strain>
    </source>
</reference>